<gene>
    <name evidence="2" type="ORF">GCM10018772_62440</name>
</gene>
<evidence type="ECO:0000313" key="3">
    <source>
        <dbReference type="Proteomes" id="UP000630718"/>
    </source>
</evidence>
<sequence length="450" mass="47313">MQRARQHSSPQSHDRLDHTTDTGGRLRMTDVRLQRSEIQRPFYSPPLPIGIDQRLRLNRIPEHRTRTVCLDGVHIPGAQPGVGERLADHPLLGGSVGSGEPIAGAVLVDGGATDDGQHPVSLAHRVRQPLDHEHTDALGPGRAVGAVGERLAASVVRESALPAELDEHVRAGHDGRAAGQRHRALTPPQRLRREVEGDEGGGAGGVDGDGGSFEAVGVGEAAGGDAAGGPGEAVPLDGVRGTAQQGSVVLRDRADEDAGRAGLECGGVDARAFERLPGGLHQQALLGVHGEGFARGDPEELGVEVGDGVEEPTVPYVGLAEALGVRIVDAVEIPAPVGREVRDRVTLFRDEPPQILGGLDSAREAAGHPDDRDRLVRLDRRDGRGGKRRGVAQEPGLEVLGQRGGRRVVEGQGSGELEAGGGVEAVAQFDRGEGVETRRLEGLLRRDQLR</sequence>
<dbReference type="AntiFam" id="ANF00248">
    <property type="entry name" value="Shadow ORF (opposite ppsD)"/>
</dbReference>
<name>A0A919AXM6_9ACTN</name>
<reference evidence="2" key="1">
    <citation type="journal article" date="2014" name="Int. J. Syst. Evol. Microbiol.">
        <title>Complete genome sequence of Corynebacterium casei LMG S-19264T (=DSM 44701T), isolated from a smear-ripened cheese.</title>
        <authorList>
            <consortium name="US DOE Joint Genome Institute (JGI-PGF)"/>
            <person name="Walter F."/>
            <person name="Albersmeier A."/>
            <person name="Kalinowski J."/>
            <person name="Ruckert C."/>
        </authorList>
    </citation>
    <scope>NUCLEOTIDE SEQUENCE</scope>
    <source>
        <strain evidence="2">JCM 4477</strain>
    </source>
</reference>
<organism evidence="2 3">
    <name type="scientific">Streptomyces fumanus</name>
    <dbReference type="NCBI Taxonomy" id="67302"/>
    <lineage>
        <taxon>Bacteria</taxon>
        <taxon>Bacillati</taxon>
        <taxon>Actinomycetota</taxon>
        <taxon>Actinomycetes</taxon>
        <taxon>Kitasatosporales</taxon>
        <taxon>Streptomycetaceae</taxon>
        <taxon>Streptomyces</taxon>
    </lineage>
</organism>
<protein>
    <submittedName>
        <fullName evidence="2">Uncharacterized protein</fullName>
    </submittedName>
</protein>
<feature type="compositionally biased region" description="Gly residues" evidence="1">
    <location>
        <begin position="220"/>
        <end position="231"/>
    </location>
</feature>
<feature type="region of interest" description="Disordered" evidence="1">
    <location>
        <begin position="174"/>
        <end position="238"/>
    </location>
</feature>
<dbReference type="Proteomes" id="UP000630718">
    <property type="component" value="Unassembled WGS sequence"/>
</dbReference>
<feature type="region of interest" description="Disordered" evidence="1">
    <location>
        <begin position="1"/>
        <end position="28"/>
    </location>
</feature>
<proteinExistence type="predicted"/>
<dbReference type="AlphaFoldDB" id="A0A919AXM6"/>
<keyword evidence="3" id="KW-1185">Reference proteome</keyword>
<accession>A0A919AXM6</accession>
<feature type="compositionally biased region" description="Gly residues" evidence="1">
    <location>
        <begin position="200"/>
        <end position="211"/>
    </location>
</feature>
<dbReference type="EMBL" id="BNBI01000017">
    <property type="protein sequence ID" value="GHF28287.1"/>
    <property type="molecule type" value="Genomic_DNA"/>
</dbReference>
<comment type="caution">
    <text evidence="2">The sequence shown here is derived from an EMBL/GenBank/DDBJ whole genome shotgun (WGS) entry which is preliminary data.</text>
</comment>
<evidence type="ECO:0000313" key="2">
    <source>
        <dbReference type="EMBL" id="GHF28287.1"/>
    </source>
</evidence>
<evidence type="ECO:0000256" key="1">
    <source>
        <dbReference type="SAM" id="MobiDB-lite"/>
    </source>
</evidence>
<reference evidence="2" key="2">
    <citation type="submission" date="2020-09" db="EMBL/GenBank/DDBJ databases">
        <authorList>
            <person name="Sun Q."/>
            <person name="Ohkuma M."/>
        </authorList>
    </citation>
    <scope>NUCLEOTIDE SEQUENCE</scope>
    <source>
        <strain evidence="2">JCM 4477</strain>
    </source>
</reference>